<dbReference type="EMBL" id="AP025730">
    <property type="protein sequence ID" value="BDI06547.1"/>
    <property type="molecule type" value="Genomic_DNA"/>
</dbReference>
<feature type="transmembrane region" description="Helical" evidence="6">
    <location>
        <begin position="72"/>
        <end position="90"/>
    </location>
</feature>
<evidence type="ECO:0000256" key="1">
    <source>
        <dbReference type="ARBA" id="ARBA00004651"/>
    </source>
</evidence>
<feature type="transmembrane region" description="Helical" evidence="6">
    <location>
        <begin position="141"/>
        <end position="160"/>
    </location>
</feature>
<comment type="subcellular location">
    <subcellularLocation>
        <location evidence="1">Cell membrane</location>
        <topology evidence="1">Multi-pass membrane protein</topology>
    </subcellularLocation>
</comment>
<dbReference type="PANTHER" id="PTHR30086">
    <property type="entry name" value="ARGININE EXPORTER PROTEIN ARGO"/>
    <property type="match status" value="1"/>
</dbReference>
<keyword evidence="8" id="KW-1185">Reference proteome</keyword>
<organism evidence="7 8">
    <name type="scientific">Sphaerotilus microaerophilus</name>
    <dbReference type="NCBI Taxonomy" id="2914710"/>
    <lineage>
        <taxon>Bacteria</taxon>
        <taxon>Pseudomonadati</taxon>
        <taxon>Pseudomonadota</taxon>
        <taxon>Betaproteobacteria</taxon>
        <taxon>Burkholderiales</taxon>
        <taxon>Sphaerotilaceae</taxon>
        <taxon>Sphaerotilus</taxon>
    </lineage>
</organism>
<sequence>MLNALATIAVLHWAVLLVPGFNFVLIGQLAAGGSRRAALAAVVGMTSGTLMWATLAVAGVGVVFTAHPLLRQVAQVGGGLYLLYLAWGLLRAGKVADAPDRSAMDPTAALRAGFVTSALNPKIVLFYGSVFATALPAEPPTALVLAAVALVYANSWLWHLSLALALSQPAVQRAYLAHHRALTRVSAVLVGAFGVRLIAGALQELRARAGVSEAQ</sequence>
<dbReference type="Proteomes" id="UP001057498">
    <property type="component" value="Chromosome"/>
</dbReference>
<evidence type="ECO:0008006" key="9">
    <source>
        <dbReference type="Google" id="ProtNLM"/>
    </source>
</evidence>
<accession>A0ABN6PR30</accession>
<feature type="transmembrane region" description="Helical" evidence="6">
    <location>
        <begin position="110"/>
        <end position="135"/>
    </location>
</feature>
<evidence type="ECO:0000313" key="8">
    <source>
        <dbReference type="Proteomes" id="UP001057498"/>
    </source>
</evidence>
<dbReference type="InterPro" id="IPR001123">
    <property type="entry name" value="LeuE-type"/>
</dbReference>
<dbReference type="Pfam" id="PF01810">
    <property type="entry name" value="LysE"/>
    <property type="match status" value="1"/>
</dbReference>
<proteinExistence type="predicted"/>
<evidence type="ECO:0000313" key="7">
    <source>
        <dbReference type="EMBL" id="BDI06547.1"/>
    </source>
</evidence>
<protein>
    <recommendedName>
        <fullName evidence="9">Threonine/homoserine/homoserine lactone efflux protein</fullName>
    </recommendedName>
</protein>
<evidence type="ECO:0000256" key="5">
    <source>
        <dbReference type="ARBA" id="ARBA00023136"/>
    </source>
</evidence>
<reference evidence="7" key="1">
    <citation type="submission" date="2022-04" db="EMBL/GenBank/DDBJ databases">
        <title>Whole genome sequence of Sphaerotilus sp. FB-5.</title>
        <authorList>
            <person name="Takeda M."/>
            <person name="Narihara S."/>
            <person name="Akimoto M."/>
            <person name="Akimoto R."/>
            <person name="Nishiyashiki S."/>
            <person name="Murakami T."/>
        </authorList>
    </citation>
    <scope>NUCLEOTIDE SEQUENCE</scope>
    <source>
        <strain evidence="7">FB-5</strain>
    </source>
</reference>
<gene>
    <name evidence="7" type="ORF">CATMQ487_35170</name>
</gene>
<keyword evidence="3 6" id="KW-0812">Transmembrane</keyword>
<evidence type="ECO:0000256" key="6">
    <source>
        <dbReference type="SAM" id="Phobius"/>
    </source>
</evidence>
<keyword evidence="4 6" id="KW-1133">Transmembrane helix</keyword>
<keyword evidence="5 6" id="KW-0472">Membrane</keyword>
<feature type="transmembrane region" description="Helical" evidence="6">
    <location>
        <begin position="181"/>
        <end position="202"/>
    </location>
</feature>
<evidence type="ECO:0000256" key="2">
    <source>
        <dbReference type="ARBA" id="ARBA00022475"/>
    </source>
</evidence>
<feature type="transmembrane region" description="Helical" evidence="6">
    <location>
        <begin position="6"/>
        <end position="26"/>
    </location>
</feature>
<feature type="transmembrane region" description="Helical" evidence="6">
    <location>
        <begin position="38"/>
        <end position="66"/>
    </location>
</feature>
<evidence type="ECO:0000256" key="3">
    <source>
        <dbReference type="ARBA" id="ARBA00022692"/>
    </source>
</evidence>
<evidence type="ECO:0000256" key="4">
    <source>
        <dbReference type="ARBA" id="ARBA00022989"/>
    </source>
</evidence>
<dbReference type="RefSeq" id="WP_251969812.1">
    <property type="nucleotide sequence ID" value="NZ_AP025730.1"/>
</dbReference>
<name>A0ABN6PR30_9BURK</name>
<keyword evidence="2" id="KW-1003">Cell membrane</keyword>
<dbReference type="PANTHER" id="PTHR30086:SF19">
    <property type="entry name" value="THREONINE EFFLUX PROTEIN"/>
    <property type="match status" value="1"/>
</dbReference>